<accession>A0A016VB35</accession>
<keyword evidence="2" id="KW-1185">Reference proteome</keyword>
<dbReference type="AlphaFoldDB" id="A0A016VB35"/>
<name>A0A016VB35_9BILA</name>
<gene>
    <name evidence="1" type="primary">Acey_s0013.g1919</name>
    <name evidence="1" type="ORF">Y032_0013g1919</name>
</gene>
<evidence type="ECO:0000313" key="2">
    <source>
        <dbReference type="Proteomes" id="UP000024635"/>
    </source>
</evidence>
<sequence>MSLDSLKTALVAVGDRISSEIVARILKNFRKRLDACIEAKGAQLIQLANSMECSCHSDDFAQRFRQPYGAVELGNGIGLAGVPGQLRAGSFAGSQLIDAQAGLPVEYGRIQGVPLTIPFQSRLQPIAQH</sequence>
<organism evidence="1 2">
    <name type="scientific">Ancylostoma ceylanicum</name>
    <dbReference type="NCBI Taxonomy" id="53326"/>
    <lineage>
        <taxon>Eukaryota</taxon>
        <taxon>Metazoa</taxon>
        <taxon>Ecdysozoa</taxon>
        <taxon>Nematoda</taxon>
        <taxon>Chromadorea</taxon>
        <taxon>Rhabditida</taxon>
        <taxon>Rhabditina</taxon>
        <taxon>Rhabditomorpha</taxon>
        <taxon>Strongyloidea</taxon>
        <taxon>Ancylostomatidae</taxon>
        <taxon>Ancylostomatinae</taxon>
        <taxon>Ancylostoma</taxon>
    </lineage>
</organism>
<dbReference type="EMBL" id="JARK01001349">
    <property type="protein sequence ID" value="EYC24466.1"/>
    <property type="molecule type" value="Genomic_DNA"/>
</dbReference>
<comment type="caution">
    <text evidence="1">The sequence shown here is derived from an EMBL/GenBank/DDBJ whole genome shotgun (WGS) entry which is preliminary data.</text>
</comment>
<reference evidence="2" key="1">
    <citation type="journal article" date="2015" name="Nat. Genet.">
        <title>The genome and transcriptome of the zoonotic hookworm Ancylostoma ceylanicum identify infection-specific gene families.</title>
        <authorList>
            <person name="Schwarz E.M."/>
            <person name="Hu Y."/>
            <person name="Antoshechkin I."/>
            <person name="Miller M.M."/>
            <person name="Sternberg P.W."/>
            <person name="Aroian R.V."/>
        </authorList>
    </citation>
    <scope>NUCLEOTIDE SEQUENCE</scope>
    <source>
        <strain evidence="2">HY135</strain>
    </source>
</reference>
<evidence type="ECO:0000313" key="1">
    <source>
        <dbReference type="EMBL" id="EYC24466.1"/>
    </source>
</evidence>
<protein>
    <submittedName>
        <fullName evidence="1">Uncharacterized protein</fullName>
    </submittedName>
</protein>
<dbReference type="OrthoDB" id="5869603at2759"/>
<proteinExistence type="predicted"/>
<dbReference type="Proteomes" id="UP000024635">
    <property type="component" value="Unassembled WGS sequence"/>
</dbReference>